<dbReference type="RefSeq" id="WP_076502757.1">
    <property type="nucleotide sequence ID" value="NZ_FTOP01000018.1"/>
</dbReference>
<dbReference type="OrthoDB" id="8432779at2"/>
<dbReference type="SUPFAM" id="SSF54427">
    <property type="entry name" value="NTF2-like"/>
    <property type="match status" value="1"/>
</dbReference>
<gene>
    <name evidence="2" type="ORF">SAMN05421761_11813</name>
</gene>
<accession>A0A1N7PME0</accession>
<keyword evidence="2" id="KW-0413">Isomerase</keyword>
<organism evidence="2 3">
    <name type="scientific">Belliella pelovolcani</name>
    <dbReference type="NCBI Taxonomy" id="529505"/>
    <lineage>
        <taxon>Bacteria</taxon>
        <taxon>Pseudomonadati</taxon>
        <taxon>Bacteroidota</taxon>
        <taxon>Cytophagia</taxon>
        <taxon>Cytophagales</taxon>
        <taxon>Cyclobacteriaceae</taxon>
        <taxon>Belliella</taxon>
    </lineage>
</organism>
<evidence type="ECO:0000313" key="3">
    <source>
        <dbReference type="Proteomes" id="UP000186026"/>
    </source>
</evidence>
<name>A0A1N7PME0_9BACT</name>
<protein>
    <submittedName>
        <fullName evidence="2">Ketosteroid isomerase homolog</fullName>
    </submittedName>
</protein>
<sequence>MEKLLVKFIVSIIILGTYGIQSFGQTSHKDAERDAIKRVLDDYMISINEADTVLGSKVFLTSEKVNFIHPRKHEMGWENIKSGIYGMFGSRFSKRNLKSTEEIITFFDDVAILEFYWVFDAIFNDEDATPLQTKGRETQVLKKYGDDWKIIHVHYSSMPVTGEREGF</sequence>
<dbReference type="Pfam" id="PF14534">
    <property type="entry name" value="DUF4440"/>
    <property type="match status" value="1"/>
</dbReference>
<dbReference type="Gene3D" id="3.10.450.50">
    <property type="match status" value="1"/>
</dbReference>
<dbReference type="InterPro" id="IPR032710">
    <property type="entry name" value="NTF2-like_dom_sf"/>
</dbReference>
<dbReference type="InterPro" id="IPR027843">
    <property type="entry name" value="DUF4440"/>
</dbReference>
<dbReference type="EMBL" id="FTOP01000018">
    <property type="protein sequence ID" value="SIT11793.1"/>
    <property type="molecule type" value="Genomic_DNA"/>
</dbReference>
<dbReference type="STRING" id="529505.SAMN05421761_11813"/>
<dbReference type="AlphaFoldDB" id="A0A1N7PME0"/>
<evidence type="ECO:0000259" key="1">
    <source>
        <dbReference type="Pfam" id="PF14534"/>
    </source>
</evidence>
<feature type="domain" description="DUF4440" evidence="1">
    <location>
        <begin position="62"/>
        <end position="150"/>
    </location>
</feature>
<dbReference type="Proteomes" id="UP000186026">
    <property type="component" value="Unassembled WGS sequence"/>
</dbReference>
<evidence type="ECO:0000313" key="2">
    <source>
        <dbReference type="EMBL" id="SIT11793.1"/>
    </source>
</evidence>
<dbReference type="GO" id="GO:0016853">
    <property type="term" value="F:isomerase activity"/>
    <property type="evidence" value="ECO:0007669"/>
    <property type="project" value="UniProtKB-KW"/>
</dbReference>
<keyword evidence="3" id="KW-1185">Reference proteome</keyword>
<proteinExistence type="predicted"/>
<reference evidence="3" key="1">
    <citation type="submission" date="2017-01" db="EMBL/GenBank/DDBJ databases">
        <authorList>
            <person name="Varghese N."/>
            <person name="Submissions S."/>
        </authorList>
    </citation>
    <scope>NUCLEOTIDE SEQUENCE [LARGE SCALE GENOMIC DNA]</scope>
    <source>
        <strain evidence="3">DSM 46698</strain>
    </source>
</reference>